<dbReference type="PANTHER" id="PTHR36302:SF1">
    <property type="entry name" value="COPPER CHAPERONE PCU(A)C"/>
    <property type="match status" value="1"/>
</dbReference>
<feature type="signal peptide" evidence="2">
    <location>
        <begin position="1"/>
        <end position="28"/>
    </location>
</feature>
<keyword evidence="4" id="KW-1185">Reference proteome</keyword>
<organism evidence="3 4">
    <name type="scientific">Gordonia rubripertincta</name>
    <name type="common">Rhodococcus corallinus</name>
    <dbReference type="NCBI Taxonomy" id="36822"/>
    <lineage>
        <taxon>Bacteria</taxon>
        <taxon>Bacillati</taxon>
        <taxon>Actinomycetota</taxon>
        <taxon>Actinomycetes</taxon>
        <taxon>Mycobacteriales</taxon>
        <taxon>Gordoniaceae</taxon>
        <taxon>Gordonia</taxon>
    </lineage>
</organism>
<dbReference type="PROSITE" id="PS51257">
    <property type="entry name" value="PROKAR_LIPOPROTEIN"/>
    <property type="match status" value="1"/>
</dbReference>
<dbReference type="EMBL" id="JAPWIE010000008">
    <property type="protein sequence ID" value="MCZ4553005.1"/>
    <property type="molecule type" value="Genomic_DNA"/>
</dbReference>
<dbReference type="InterPro" id="IPR036182">
    <property type="entry name" value="PCuAC_sf"/>
</dbReference>
<dbReference type="InterPro" id="IPR058248">
    <property type="entry name" value="Lxx211020-like"/>
</dbReference>
<dbReference type="Pfam" id="PF04314">
    <property type="entry name" value="PCuAC"/>
    <property type="match status" value="1"/>
</dbReference>
<name>A0ABT4N157_GORRU</name>
<gene>
    <name evidence="3" type="ORF">O4213_23655</name>
</gene>
<evidence type="ECO:0000256" key="2">
    <source>
        <dbReference type="SAM" id="SignalP"/>
    </source>
</evidence>
<protein>
    <submittedName>
        <fullName evidence="3">Copper chaperone PCu(A)C</fullName>
    </submittedName>
</protein>
<dbReference type="PANTHER" id="PTHR36302">
    <property type="entry name" value="BLR7088 PROTEIN"/>
    <property type="match status" value="1"/>
</dbReference>
<dbReference type="Proteomes" id="UP001067235">
    <property type="component" value="Unassembled WGS sequence"/>
</dbReference>
<evidence type="ECO:0000313" key="4">
    <source>
        <dbReference type="Proteomes" id="UP001067235"/>
    </source>
</evidence>
<reference evidence="3" key="1">
    <citation type="submission" date="2022-12" db="EMBL/GenBank/DDBJ databases">
        <authorList>
            <person name="Krivoruchko A.V."/>
            <person name="Elkin A."/>
        </authorList>
    </citation>
    <scope>NUCLEOTIDE SEQUENCE</scope>
    <source>
        <strain evidence="3">IEGM 1388</strain>
    </source>
</reference>
<proteinExistence type="predicted"/>
<dbReference type="InterPro" id="IPR007410">
    <property type="entry name" value="LpqE-like"/>
</dbReference>
<feature type="region of interest" description="Disordered" evidence="1">
    <location>
        <begin position="159"/>
        <end position="184"/>
    </location>
</feature>
<dbReference type="RefSeq" id="WP_301573624.1">
    <property type="nucleotide sequence ID" value="NZ_JAPWIE010000008.1"/>
</dbReference>
<dbReference type="Gene3D" id="2.60.40.1890">
    <property type="entry name" value="PCu(A)C copper chaperone"/>
    <property type="match status" value="1"/>
</dbReference>
<dbReference type="SUPFAM" id="SSF110087">
    <property type="entry name" value="DR1885-like metal-binding protein"/>
    <property type="match status" value="1"/>
</dbReference>
<evidence type="ECO:0000256" key="1">
    <source>
        <dbReference type="SAM" id="MobiDB-lite"/>
    </source>
</evidence>
<keyword evidence="2" id="KW-0732">Signal</keyword>
<comment type="caution">
    <text evidence="3">The sequence shown here is derived from an EMBL/GenBank/DDBJ whole genome shotgun (WGS) entry which is preliminary data.</text>
</comment>
<evidence type="ECO:0000313" key="3">
    <source>
        <dbReference type="EMBL" id="MCZ4553005.1"/>
    </source>
</evidence>
<accession>A0ABT4N157</accession>
<sequence>MTMRTLFTRTARTVAAAALCVTALTALVACGDSGETATQADSITVSDQWVKAADSGMTAAFGQLANTGDSQVHLVSVSSPASGYMEIHEMATSDSGGMVMREKEGGLVIPAKGSHSLDPGGDHLMFMDITAPVTAGQTVDLTFTFEDGSTKDVEAQVRDFSGNEENYDPGTTDMPMPQDVTPGA</sequence>
<feature type="chain" id="PRO_5046429493" evidence="2">
    <location>
        <begin position="29"/>
        <end position="184"/>
    </location>
</feature>